<dbReference type="InterPro" id="IPR002698">
    <property type="entry name" value="FTHF_cligase"/>
</dbReference>
<evidence type="ECO:0000256" key="6">
    <source>
        <dbReference type="PIRSR" id="PIRSR006806-1"/>
    </source>
</evidence>
<dbReference type="Gene3D" id="3.40.50.10420">
    <property type="entry name" value="NagB/RpiA/CoA transferase-like"/>
    <property type="match status" value="1"/>
</dbReference>
<dbReference type="GO" id="GO:0035999">
    <property type="term" value="P:tetrahydrofolate interconversion"/>
    <property type="evidence" value="ECO:0007669"/>
    <property type="project" value="TreeGrafter"/>
</dbReference>
<name>C1BMX0_CALRO</name>
<dbReference type="GO" id="GO:0005739">
    <property type="term" value="C:mitochondrion"/>
    <property type="evidence" value="ECO:0007669"/>
    <property type="project" value="TreeGrafter"/>
</dbReference>
<dbReference type="EC" id="6.3.3.2" evidence="5 7"/>
<organism evidence="8">
    <name type="scientific">Caligus rogercresseyi</name>
    <name type="common">Sea louse</name>
    <dbReference type="NCBI Taxonomy" id="217165"/>
    <lineage>
        <taxon>Eukaryota</taxon>
        <taxon>Metazoa</taxon>
        <taxon>Ecdysozoa</taxon>
        <taxon>Arthropoda</taxon>
        <taxon>Crustacea</taxon>
        <taxon>Multicrustacea</taxon>
        <taxon>Hexanauplia</taxon>
        <taxon>Copepoda</taxon>
        <taxon>Siphonostomatoida</taxon>
        <taxon>Caligidae</taxon>
        <taxon>Caligus</taxon>
    </lineage>
</organism>
<evidence type="ECO:0000256" key="5">
    <source>
        <dbReference type="ARBA" id="ARBA00038966"/>
    </source>
</evidence>
<dbReference type="NCBIfam" id="TIGR02727">
    <property type="entry name" value="MTHFS_bact"/>
    <property type="match status" value="1"/>
</dbReference>
<feature type="binding site" evidence="6">
    <location>
        <position position="80"/>
    </location>
    <ligand>
        <name>substrate</name>
    </ligand>
</feature>
<dbReference type="PANTHER" id="PTHR23407">
    <property type="entry name" value="ATPASE INHIBITOR/5-FORMYLTETRAHYDROFOLATE CYCLO-LIGASE"/>
    <property type="match status" value="1"/>
</dbReference>
<dbReference type="SUPFAM" id="SSF100950">
    <property type="entry name" value="NagB/RpiA/CoA transferase-like"/>
    <property type="match status" value="1"/>
</dbReference>
<dbReference type="PANTHER" id="PTHR23407:SF1">
    <property type="entry name" value="5-FORMYLTETRAHYDROFOLATE CYCLO-LIGASE"/>
    <property type="match status" value="1"/>
</dbReference>
<dbReference type="InterPro" id="IPR024185">
    <property type="entry name" value="FTHF_cligase-like_sf"/>
</dbReference>
<dbReference type="GO" id="GO:0046872">
    <property type="term" value="F:metal ion binding"/>
    <property type="evidence" value="ECO:0007669"/>
    <property type="project" value="UniProtKB-KW"/>
</dbReference>
<accession>C1BMX0</accession>
<evidence type="ECO:0000256" key="1">
    <source>
        <dbReference type="ARBA" id="ARBA00010638"/>
    </source>
</evidence>
<dbReference type="AlphaFoldDB" id="C1BMX0"/>
<keyword evidence="8" id="KW-0436">Ligase</keyword>
<evidence type="ECO:0000256" key="7">
    <source>
        <dbReference type="RuleBase" id="RU361279"/>
    </source>
</evidence>
<dbReference type="Pfam" id="PF01812">
    <property type="entry name" value="5-FTHF_cyc-lig"/>
    <property type="match status" value="1"/>
</dbReference>
<dbReference type="EMBL" id="BT075949">
    <property type="protein sequence ID" value="ACO10373.1"/>
    <property type="molecule type" value="mRNA"/>
</dbReference>
<keyword evidence="2 6" id="KW-0547">Nucleotide-binding</keyword>
<sequence>MFYKKSHIGIALRLMKMMTTRDCCGSSSEISRAKKELRPLAKSRLGSLTSEEKTRQSARICRALLKEPLYVSARSISVYLNMKDEVGTMDIVKDAFRFNKKVYIPQYFIKPEASMNMVELLGMEDLESLPKTSWHIKQPPSGENTHREIAKEIDLIIVPGLAFSLAGERLGRGMGFYDKYLSSLHQRPATLALAFDVQIFEKLPTEAGRDFLVDKVLVGERDGGGDS</sequence>
<dbReference type="GO" id="GO:0009396">
    <property type="term" value="P:folic acid-containing compound biosynthetic process"/>
    <property type="evidence" value="ECO:0007669"/>
    <property type="project" value="TreeGrafter"/>
</dbReference>
<comment type="similarity">
    <text evidence="1 7">Belongs to the 5-formyltetrahydrofolate cyclo-ligase family.</text>
</comment>
<dbReference type="InterPro" id="IPR037171">
    <property type="entry name" value="NagB/RpiA_transferase-like"/>
</dbReference>
<keyword evidence="7" id="KW-0460">Magnesium</keyword>
<proteinExistence type="evidence at transcript level"/>
<feature type="binding site" evidence="6">
    <location>
        <begin position="34"/>
        <end position="38"/>
    </location>
    <ligand>
        <name>ATP</name>
        <dbReference type="ChEBI" id="CHEBI:30616"/>
    </ligand>
</feature>
<dbReference type="GO" id="GO:0030272">
    <property type="term" value="F:5-formyltetrahydrofolate cyclo-ligase activity"/>
    <property type="evidence" value="ECO:0007669"/>
    <property type="project" value="UniProtKB-EC"/>
</dbReference>
<protein>
    <recommendedName>
        <fullName evidence="5 7">5-formyltetrahydrofolate cyclo-ligase</fullName>
        <ecNumber evidence="5 7">6.3.3.2</ecNumber>
    </recommendedName>
</protein>
<evidence type="ECO:0000256" key="4">
    <source>
        <dbReference type="ARBA" id="ARBA00036539"/>
    </source>
</evidence>
<feature type="binding site" evidence="6">
    <location>
        <position position="85"/>
    </location>
    <ligand>
        <name>substrate</name>
    </ligand>
</feature>
<keyword evidence="3 6" id="KW-0067">ATP-binding</keyword>
<reference evidence="8" key="1">
    <citation type="submission" date="2009-03" db="EMBL/GenBank/DDBJ databases">
        <title>Caligus rogercresseyi ESTs and full-length cDNAs.</title>
        <authorList>
            <person name="Yasuike M."/>
            <person name="von Schalburg K."/>
            <person name="Cooper G."/>
            <person name="Leong J."/>
            <person name="Jones S.R.M."/>
            <person name="Koop B.F."/>
        </authorList>
    </citation>
    <scope>NUCLEOTIDE SEQUENCE</scope>
    <source>
        <tissue evidence="8">Whole tissue</tissue>
    </source>
</reference>
<keyword evidence="7" id="KW-0479">Metal-binding</keyword>
<evidence type="ECO:0000256" key="3">
    <source>
        <dbReference type="ARBA" id="ARBA00022840"/>
    </source>
</evidence>
<evidence type="ECO:0000256" key="2">
    <source>
        <dbReference type="ARBA" id="ARBA00022741"/>
    </source>
</evidence>
<evidence type="ECO:0000313" key="8">
    <source>
        <dbReference type="EMBL" id="ACO10373.1"/>
    </source>
</evidence>
<dbReference type="GO" id="GO:0005524">
    <property type="term" value="F:ATP binding"/>
    <property type="evidence" value="ECO:0007669"/>
    <property type="project" value="UniProtKB-KW"/>
</dbReference>
<dbReference type="PIRSF" id="PIRSF006806">
    <property type="entry name" value="FTHF_cligase"/>
    <property type="match status" value="1"/>
</dbReference>
<feature type="binding site" evidence="6">
    <location>
        <begin position="169"/>
        <end position="177"/>
    </location>
    <ligand>
        <name>ATP</name>
        <dbReference type="ChEBI" id="CHEBI:30616"/>
    </ligand>
</feature>
<comment type="catalytic activity">
    <reaction evidence="4 7">
        <text>(6S)-5-formyl-5,6,7,8-tetrahydrofolate + ATP = (6R)-5,10-methenyltetrahydrofolate + ADP + phosphate</text>
        <dbReference type="Rhea" id="RHEA:10488"/>
        <dbReference type="ChEBI" id="CHEBI:30616"/>
        <dbReference type="ChEBI" id="CHEBI:43474"/>
        <dbReference type="ChEBI" id="CHEBI:57455"/>
        <dbReference type="ChEBI" id="CHEBI:57457"/>
        <dbReference type="ChEBI" id="CHEBI:456216"/>
        <dbReference type="EC" id="6.3.3.2"/>
    </reaction>
</comment>
<comment type="cofactor">
    <cofactor evidence="7">
        <name>Mg(2+)</name>
        <dbReference type="ChEBI" id="CHEBI:18420"/>
    </cofactor>
</comment>
<gene>
    <name evidence="8" type="primary">MTHFS</name>
</gene>